<reference evidence="6" key="1">
    <citation type="submission" date="2019-09" db="EMBL/GenBank/DDBJ databases">
        <title>cDNA cloning and expression of bitiscetin-3, a platelet agglutination inducer from the snake venom of Bitis arietans (puff adder).</title>
        <authorList>
            <person name="Nashimoto Y."/>
            <person name="Nakamura Y."/>
            <person name="Matsushita F."/>
            <person name="Morita T."/>
            <person name="Hamako J."/>
            <person name="Matsui T."/>
        </authorList>
    </citation>
    <scope>NUCLEOTIDE SEQUENCE</scope>
    <source>
        <strain evidence="6">BA-FHU-01</strain>
        <tissue evidence="6">Venom gland</tissue>
    </source>
</reference>
<dbReference type="SUPFAM" id="SSF56436">
    <property type="entry name" value="C-type lectin-like"/>
    <property type="match status" value="1"/>
</dbReference>
<proteinExistence type="evidence at transcript level"/>
<evidence type="ECO:0000259" key="5">
    <source>
        <dbReference type="PROSITE" id="PS50041"/>
    </source>
</evidence>
<accession>A0A5A4WN20</accession>
<keyword evidence="2" id="KW-0964">Secreted</keyword>
<dbReference type="Gene3D" id="3.10.100.10">
    <property type="entry name" value="Mannose-Binding Protein A, subunit A"/>
    <property type="match status" value="1"/>
</dbReference>
<dbReference type="Pfam" id="PF00059">
    <property type="entry name" value="Lectin_C"/>
    <property type="match status" value="1"/>
</dbReference>
<dbReference type="InterPro" id="IPR016186">
    <property type="entry name" value="C-type_lectin-like/link_sf"/>
</dbReference>
<dbReference type="AlphaFoldDB" id="A0A5A4WN20"/>
<dbReference type="CDD" id="cd00037">
    <property type="entry name" value="CLECT"/>
    <property type="match status" value="1"/>
</dbReference>
<organism evidence="6">
    <name type="scientific">Bitis arietans</name>
    <name type="common">African puff adder</name>
    <dbReference type="NCBI Taxonomy" id="8692"/>
    <lineage>
        <taxon>Eukaryota</taxon>
        <taxon>Metazoa</taxon>
        <taxon>Chordata</taxon>
        <taxon>Craniata</taxon>
        <taxon>Vertebrata</taxon>
        <taxon>Euteleostomi</taxon>
        <taxon>Lepidosauria</taxon>
        <taxon>Squamata</taxon>
        <taxon>Bifurcata</taxon>
        <taxon>Unidentata</taxon>
        <taxon>Episquamata</taxon>
        <taxon>Toxicofera</taxon>
        <taxon>Serpentes</taxon>
        <taxon>Colubroidea</taxon>
        <taxon>Viperidae</taxon>
        <taxon>Viperinae</taxon>
        <taxon>Bitis</taxon>
    </lineage>
</organism>
<protein>
    <submittedName>
        <fullName evidence="6">Bitiscetin-3 subunit beta</fullName>
    </submittedName>
</protein>
<dbReference type="PANTHER" id="PTHR22803">
    <property type="entry name" value="MANNOSE, PHOSPHOLIPASE, LECTIN RECEPTOR RELATED"/>
    <property type="match status" value="1"/>
</dbReference>
<feature type="domain" description="C-type lectin" evidence="5">
    <location>
        <begin position="34"/>
        <end position="145"/>
    </location>
</feature>
<dbReference type="InterPro" id="IPR016187">
    <property type="entry name" value="CTDL_fold"/>
</dbReference>
<dbReference type="InterPro" id="IPR050111">
    <property type="entry name" value="C-type_lectin/snaclec_domain"/>
</dbReference>
<dbReference type="PROSITE" id="PS50041">
    <property type="entry name" value="C_TYPE_LECTIN_2"/>
    <property type="match status" value="1"/>
</dbReference>
<sequence>MGRFIFLSSGLLAVFLSLRGTGADEGCLPDWSSREGHCYKVFKEWKTWADAEKFCKELVNGGHLTSFNSREEGEFIVKLAFEKMRLPSVWIGLRQFWRICPLRWTDGARLDYRALSDEPICFIAKTSDNKWFQWKCSNVLGFVCKYRVPN</sequence>
<dbReference type="SMART" id="SM00034">
    <property type="entry name" value="CLECT"/>
    <property type="match status" value="1"/>
</dbReference>
<dbReference type="EMBL" id="LC500204">
    <property type="protein sequence ID" value="BBN67126.1"/>
    <property type="molecule type" value="mRNA"/>
</dbReference>
<dbReference type="InterPro" id="IPR001304">
    <property type="entry name" value="C-type_lectin-like"/>
</dbReference>
<comment type="subcellular location">
    <subcellularLocation>
        <location evidence="1">Secreted</location>
    </subcellularLocation>
</comment>
<dbReference type="FunFam" id="3.10.100.10:FF:000087">
    <property type="entry name" value="Snaclec rhodocetin subunit delta"/>
    <property type="match status" value="1"/>
</dbReference>
<keyword evidence="4" id="KW-0732">Signal</keyword>
<evidence type="ECO:0000313" key="6">
    <source>
        <dbReference type="EMBL" id="BBN67126.1"/>
    </source>
</evidence>
<feature type="chain" id="PRO_5022703086" evidence="4">
    <location>
        <begin position="24"/>
        <end position="150"/>
    </location>
</feature>
<evidence type="ECO:0000256" key="1">
    <source>
        <dbReference type="ARBA" id="ARBA00004613"/>
    </source>
</evidence>
<keyword evidence="3" id="KW-1015">Disulfide bond</keyword>
<evidence type="ECO:0000256" key="2">
    <source>
        <dbReference type="ARBA" id="ARBA00022525"/>
    </source>
</evidence>
<evidence type="ECO:0000256" key="3">
    <source>
        <dbReference type="ARBA" id="ARBA00023157"/>
    </source>
</evidence>
<dbReference type="GO" id="GO:0005576">
    <property type="term" value="C:extracellular region"/>
    <property type="evidence" value="ECO:0007669"/>
    <property type="project" value="UniProtKB-SubCell"/>
</dbReference>
<evidence type="ECO:0000256" key="4">
    <source>
        <dbReference type="SAM" id="SignalP"/>
    </source>
</evidence>
<name>A0A5A4WN20_BITAR</name>
<feature type="signal peptide" evidence="4">
    <location>
        <begin position="1"/>
        <end position="23"/>
    </location>
</feature>